<keyword evidence="5" id="KW-1185">Reference proteome</keyword>
<comment type="caution">
    <text evidence="4">The sequence shown here is derived from an EMBL/GenBank/DDBJ whole genome shotgun (WGS) entry which is preliminary data.</text>
</comment>
<evidence type="ECO:0000313" key="4">
    <source>
        <dbReference type="EMBL" id="MBP3191746.1"/>
    </source>
</evidence>
<dbReference type="GO" id="GO:0005506">
    <property type="term" value="F:iron ion binding"/>
    <property type="evidence" value="ECO:0007669"/>
    <property type="project" value="TreeGrafter"/>
</dbReference>
<keyword evidence="3" id="KW-0408">Iron</keyword>
<proteinExistence type="inferred from homology"/>
<gene>
    <name evidence="4" type="primary">hypD</name>
    <name evidence="4" type="ORF">NATSA_03625</name>
</gene>
<dbReference type="PANTHER" id="PTHR30149:SF0">
    <property type="entry name" value="HYDROGENASE MATURATION FACTOR HYPD"/>
    <property type="match status" value="1"/>
</dbReference>
<evidence type="ECO:0000256" key="1">
    <source>
        <dbReference type="ARBA" id="ARBA00007888"/>
    </source>
</evidence>
<dbReference type="InterPro" id="IPR042243">
    <property type="entry name" value="HypD_1"/>
</dbReference>
<dbReference type="Pfam" id="PF01924">
    <property type="entry name" value="HypD"/>
    <property type="match status" value="1"/>
</dbReference>
<sequence length="360" mass="39606">MKYIKEYRDKDLVHILVERINAYDGPPVRFMEVCGGHTMAIQKFGIPSLLPDNVSLVSGPGCPVCVTSLQFVDHAIALGRRSDVIITTYGDLIRVPGSSSSLEQEKSRGSDIRMVYSTLEALAIARDNPSKNVVFLGIGFETTSPASAVALTQARRENLSNFYLLSAHKVMPPAMAAIVDENVKISGYLAPGHVSTITGSEIYRDIAEKYSLPVVVSGFEPADILQSIHMLLEQRKKKRAGVEIQYMRVVKPEGNRKAQALLDEVFEYRDDWWRGLGVLPLSGLGIREEFASWDAGRRFEVEVDAAEEPEGCICGDVLKGVRHPSDCILYDSVCDPANPVGTCMVSEEGACHAFYKYGSQ</sequence>
<accession>A0A8J7UUR4</accession>
<dbReference type="PANTHER" id="PTHR30149">
    <property type="entry name" value="HYDROGENASE PROTEIN ASSEMBLY PROTEIN HYPD"/>
    <property type="match status" value="1"/>
</dbReference>
<dbReference type="AlphaFoldDB" id="A0A8J7UUR4"/>
<evidence type="ECO:0000256" key="3">
    <source>
        <dbReference type="ARBA" id="ARBA00023004"/>
    </source>
</evidence>
<dbReference type="Gene3D" id="3.40.50.11750">
    <property type="entry name" value="HypD, alpha/beta domain 1"/>
    <property type="match status" value="2"/>
</dbReference>
<dbReference type="Proteomes" id="UP000673975">
    <property type="component" value="Unassembled WGS sequence"/>
</dbReference>
<dbReference type="PIRSF" id="PIRSF005622">
    <property type="entry name" value="Hydrgn_mat_hypD"/>
    <property type="match status" value="1"/>
</dbReference>
<reference evidence="4" key="1">
    <citation type="submission" date="2021-02" db="EMBL/GenBank/DDBJ databases">
        <title>Natronogracilivirga saccharolytica gen. nov. sp. nov. a new anaerobic, haloalkiliphilic carbohydrate-fermenting bacterium from soda lake and proposing of Cyclonatronumiaceae fam. nov. in the phylum Balneolaeota.</title>
        <authorList>
            <person name="Zhilina T.N."/>
            <person name="Sorokin D.Y."/>
            <person name="Zavarzina D.G."/>
            <person name="Toshchakov S.V."/>
            <person name="Kublanov I.V."/>
        </authorList>
    </citation>
    <scope>NUCLEOTIDE SEQUENCE</scope>
    <source>
        <strain evidence="4">Z-1702</strain>
    </source>
</reference>
<dbReference type="NCBIfam" id="TIGR00075">
    <property type="entry name" value="hypD"/>
    <property type="match status" value="1"/>
</dbReference>
<dbReference type="InterPro" id="IPR042244">
    <property type="entry name" value="HypD_2_sf"/>
</dbReference>
<evidence type="ECO:0000313" key="5">
    <source>
        <dbReference type="Proteomes" id="UP000673975"/>
    </source>
</evidence>
<evidence type="ECO:0000256" key="2">
    <source>
        <dbReference type="ARBA" id="ARBA00022723"/>
    </source>
</evidence>
<comment type="similarity">
    <text evidence="1">Belongs to the HypD family.</text>
</comment>
<dbReference type="RefSeq" id="WP_210510482.1">
    <property type="nucleotide sequence ID" value="NZ_JAFIDN010000002.1"/>
</dbReference>
<dbReference type="EMBL" id="JAFIDN010000002">
    <property type="protein sequence ID" value="MBP3191746.1"/>
    <property type="molecule type" value="Genomic_DNA"/>
</dbReference>
<organism evidence="4 5">
    <name type="scientific">Natronogracilivirga saccharolytica</name>
    <dbReference type="NCBI Taxonomy" id="2812953"/>
    <lineage>
        <taxon>Bacteria</taxon>
        <taxon>Pseudomonadati</taxon>
        <taxon>Balneolota</taxon>
        <taxon>Balneolia</taxon>
        <taxon>Balneolales</taxon>
        <taxon>Cyclonatronaceae</taxon>
        <taxon>Natronogracilivirga</taxon>
    </lineage>
</organism>
<dbReference type="Gene3D" id="6.10.20.100">
    <property type="match status" value="1"/>
</dbReference>
<protein>
    <submittedName>
        <fullName evidence="4">Hydrogenase formation protein HypD</fullName>
    </submittedName>
</protein>
<dbReference type="GO" id="GO:0051539">
    <property type="term" value="F:4 iron, 4 sulfur cluster binding"/>
    <property type="evidence" value="ECO:0007669"/>
    <property type="project" value="TreeGrafter"/>
</dbReference>
<dbReference type="GO" id="GO:0051604">
    <property type="term" value="P:protein maturation"/>
    <property type="evidence" value="ECO:0007669"/>
    <property type="project" value="TreeGrafter"/>
</dbReference>
<dbReference type="InterPro" id="IPR002780">
    <property type="entry name" value="Hyd_form_HypD"/>
</dbReference>
<dbReference type="GO" id="GO:0070025">
    <property type="term" value="F:carbon monoxide binding"/>
    <property type="evidence" value="ECO:0007669"/>
    <property type="project" value="TreeGrafter"/>
</dbReference>
<keyword evidence="2" id="KW-0479">Metal-binding</keyword>
<name>A0A8J7UUR4_9BACT</name>